<dbReference type="STRING" id="1324314.BVG16_18370"/>
<proteinExistence type="predicted"/>
<keyword evidence="2" id="KW-0805">Transcription regulation</keyword>
<dbReference type="Gene3D" id="1.10.260.40">
    <property type="entry name" value="lambda repressor-like DNA-binding domains"/>
    <property type="match status" value="1"/>
</dbReference>
<comment type="caution">
    <text evidence="6">The sequence shown here is derived from an EMBL/GenBank/DDBJ whole genome shotgun (WGS) entry which is preliminary data.</text>
</comment>
<dbReference type="Proteomes" id="UP000190188">
    <property type="component" value="Unassembled WGS sequence"/>
</dbReference>
<keyword evidence="4" id="KW-0804">Transcription</keyword>
<dbReference type="AlphaFoldDB" id="A0A1T2X900"/>
<evidence type="ECO:0000313" key="6">
    <source>
        <dbReference type="EMBL" id="OPA76176.1"/>
    </source>
</evidence>
<dbReference type="Gene3D" id="3.40.50.2300">
    <property type="match status" value="2"/>
</dbReference>
<evidence type="ECO:0000256" key="3">
    <source>
        <dbReference type="ARBA" id="ARBA00023125"/>
    </source>
</evidence>
<dbReference type="GO" id="GO:0000976">
    <property type="term" value="F:transcription cis-regulatory region binding"/>
    <property type="evidence" value="ECO:0007669"/>
    <property type="project" value="TreeGrafter"/>
</dbReference>
<sequence length="343" mass="39264">MIRGLVFLKSREITMRDLAEKLGVSTVTVSKALNDKEGVSDELKIKIKQMADDMGYRINNLAKSMKEGRSYNIGVIIPQRFTGEVQSFYLRFYQEISTVLDQFQYSGILHILSEEDEVHDVLPRIYYEKKVDGFILLGQIYKNYVEDMIQTGIPIIFLDFYDNHTDIDSVVMDNFYGAYELTNHLVDQGHQEIGFIGNIFSTSSIQDRYLGYYKSLLENRLQLNPDYIIHDRDDRGTFIDIHLPEKLPSAFVCNCDQVAFRLISQLRKSGYTVPGDVSVVGFDNDIYSTVADPQLTTLEVDMHEMSKVAVKSIIAKVQNHTVSVGRVQIKGRIVYRDSVHLRG</sequence>
<dbReference type="PROSITE" id="PS50932">
    <property type="entry name" value="HTH_LACI_2"/>
    <property type="match status" value="1"/>
</dbReference>
<dbReference type="InterPro" id="IPR046335">
    <property type="entry name" value="LacI/GalR-like_sensor"/>
</dbReference>
<evidence type="ECO:0000259" key="5">
    <source>
        <dbReference type="PROSITE" id="PS50932"/>
    </source>
</evidence>
<dbReference type="CDD" id="cd19974">
    <property type="entry name" value="PBP1_LacI-like"/>
    <property type="match status" value="1"/>
</dbReference>
<gene>
    <name evidence="6" type="ORF">BVG16_18370</name>
</gene>
<dbReference type="Pfam" id="PF00356">
    <property type="entry name" value="LacI"/>
    <property type="match status" value="1"/>
</dbReference>
<keyword evidence="3" id="KW-0238">DNA-binding</keyword>
<protein>
    <submittedName>
        <fullName evidence="6">Transcriptional regulator</fullName>
    </submittedName>
</protein>
<evidence type="ECO:0000256" key="1">
    <source>
        <dbReference type="ARBA" id="ARBA00022491"/>
    </source>
</evidence>
<dbReference type="SUPFAM" id="SSF47413">
    <property type="entry name" value="lambda repressor-like DNA-binding domains"/>
    <property type="match status" value="1"/>
</dbReference>
<dbReference type="InterPro" id="IPR000843">
    <property type="entry name" value="HTH_LacI"/>
</dbReference>
<dbReference type="CDD" id="cd01392">
    <property type="entry name" value="HTH_LacI"/>
    <property type="match status" value="1"/>
</dbReference>
<dbReference type="Pfam" id="PF13377">
    <property type="entry name" value="Peripla_BP_3"/>
    <property type="match status" value="1"/>
</dbReference>
<evidence type="ECO:0000256" key="2">
    <source>
        <dbReference type="ARBA" id="ARBA00023015"/>
    </source>
</evidence>
<dbReference type="PANTHER" id="PTHR30146:SF148">
    <property type="entry name" value="HTH-TYPE TRANSCRIPTIONAL REPRESSOR PURR-RELATED"/>
    <property type="match status" value="1"/>
</dbReference>
<dbReference type="EMBL" id="MSZX01000007">
    <property type="protein sequence ID" value="OPA76176.1"/>
    <property type="molecule type" value="Genomic_DNA"/>
</dbReference>
<dbReference type="InterPro" id="IPR010982">
    <property type="entry name" value="Lambda_DNA-bd_dom_sf"/>
</dbReference>
<accession>A0A1T2X900</accession>
<dbReference type="GO" id="GO:0003700">
    <property type="term" value="F:DNA-binding transcription factor activity"/>
    <property type="evidence" value="ECO:0007669"/>
    <property type="project" value="TreeGrafter"/>
</dbReference>
<organism evidence="6 7">
    <name type="scientific">Paenibacillus selenitireducens</name>
    <dbReference type="NCBI Taxonomy" id="1324314"/>
    <lineage>
        <taxon>Bacteria</taxon>
        <taxon>Bacillati</taxon>
        <taxon>Bacillota</taxon>
        <taxon>Bacilli</taxon>
        <taxon>Bacillales</taxon>
        <taxon>Paenibacillaceae</taxon>
        <taxon>Paenibacillus</taxon>
    </lineage>
</organism>
<evidence type="ECO:0000256" key="4">
    <source>
        <dbReference type="ARBA" id="ARBA00023163"/>
    </source>
</evidence>
<name>A0A1T2X900_9BACL</name>
<dbReference type="RefSeq" id="WP_078500380.1">
    <property type="nucleotide sequence ID" value="NZ_MSZX01000007.1"/>
</dbReference>
<dbReference type="InterPro" id="IPR028082">
    <property type="entry name" value="Peripla_BP_I"/>
</dbReference>
<reference evidence="6 7" key="1">
    <citation type="submission" date="2017-01" db="EMBL/GenBank/DDBJ databases">
        <title>Genome analysis of Paenibacillus selenitrireducens ES3-24.</title>
        <authorList>
            <person name="Xu D."/>
            <person name="Yao R."/>
            <person name="Zheng S."/>
        </authorList>
    </citation>
    <scope>NUCLEOTIDE SEQUENCE [LARGE SCALE GENOMIC DNA]</scope>
    <source>
        <strain evidence="6 7">ES3-24</strain>
    </source>
</reference>
<dbReference type="SUPFAM" id="SSF53822">
    <property type="entry name" value="Periplasmic binding protein-like I"/>
    <property type="match status" value="1"/>
</dbReference>
<evidence type="ECO:0000313" key="7">
    <source>
        <dbReference type="Proteomes" id="UP000190188"/>
    </source>
</evidence>
<keyword evidence="1" id="KW-0678">Repressor</keyword>
<feature type="domain" description="HTH lacI-type" evidence="5">
    <location>
        <begin position="13"/>
        <end position="67"/>
    </location>
</feature>
<dbReference type="PANTHER" id="PTHR30146">
    <property type="entry name" value="LACI-RELATED TRANSCRIPTIONAL REPRESSOR"/>
    <property type="match status" value="1"/>
</dbReference>
<keyword evidence="7" id="KW-1185">Reference proteome</keyword>
<dbReference type="SMART" id="SM00354">
    <property type="entry name" value="HTH_LACI"/>
    <property type="match status" value="1"/>
</dbReference>
<dbReference type="OrthoDB" id="2026446at2"/>